<organism evidence="2 3">
    <name type="scientific">Saccharomycopsis crataegensis</name>
    <dbReference type="NCBI Taxonomy" id="43959"/>
    <lineage>
        <taxon>Eukaryota</taxon>
        <taxon>Fungi</taxon>
        <taxon>Dikarya</taxon>
        <taxon>Ascomycota</taxon>
        <taxon>Saccharomycotina</taxon>
        <taxon>Saccharomycetes</taxon>
        <taxon>Saccharomycopsidaceae</taxon>
        <taxon>Saccharomycopsis</taxon>
    </lineage>
</organism>
<dbReference type="GeneID" id="90070838"/>
<evidence type="ECO:0000256" key="1">
    <source>
        <dbReference type="SAM" id="SignalP"/>
    </source>
</evidence>
<name>A0AAV5QDQ7_9ASCO</name>
<comment type="caution">
    <text evidence="2">The sequence shown here is derived from an EMBL/GenBank/DDBJ whole genome shotgun (WGS) entry which is preliminary data.</text>
</comment>
<evidence type="ECO:0000313" key="3">
    <source>
        <dbReference type="Proteomes" id="UP001360560"/>
    </source>
</evidence>
<keyword evidence="1" id="KW-0732">Signal</keyword>
<dbReference type="RefSeq" id="XP_064849859.1">
    <property type="nucleotide sequence ID" value="XM_064993787.1"/>
</dbReference>
<dbReference type="EMBL" id="BTFZ01000001">
    <property type="protein sequence ID" value="GMM32859.1"/>
    <property type="molecule type" value="Genomic_DNA"/>
</dbReference>
<feature type="chain" id="PRO_5043831627" evidence="1">
    <location>
        <begin position="20"/>
        <end position="181"/>
    </location>
</feature>
<gene>
    <name evidence="2" type="ORF">DASC09_001840</name>
</gene>
<dbReference type="Proteomes" id="UP001360560">
    <property type="component" value="Unassembled WGS sequence"/>
</dbReference>
<sequence>MQLTQILTLTAPLIALTEAAPSAGMLGNMCNDATHRFQNFGTCLSETPTFQSLNSTFWYQAARKALCGYSMEGNFTNYIQPHNNMAVKQKSDTQIELEAQYLYVLNNPDSSIDSEIDSEMKTEVSSGEVHAEKRDGTYGLAQCLNTCELFREGSNAVQNCWQVTGLTVIYGVCEAGCRYYY</sequence>
<reference evidence="2 3" key="1">
    <citation type="journal article" date="2023" name="Elife">
        <title>Identification of key yeast species and microbe-microbe interactions impacting larval growth of Drosophila in the wild.</title>
        <authorList>
            <person name="Mure A."/>
            <person name="Sugiura Y."/>
            <person name="Maeda R."/>
            <person name="Honda K."/>
            <person name="Sakurai N."/>
            <person name="Takahashi Y."/>
            <person name="Watada M."/>
            <person name="Katoh T."/>
            <person name="Gotoh A."/>
            <person name="Gotoh Y."/>
            <person name="Taniguchi I."/>
            <person name="Nakamura K."/>
            <person name="Hayashi T."/>
            <person name="Katayama T."/>
            <person name="Uemura T."/>
            <person name="Hattori Y."/>
        </authorList>
    </citation>
    <scope>NUCLEOTIDE SEQUENCE [LARGE SCALE GENOMIC DNA]</scope>
    <source>
        <strain evidence="2 3">SC-9</strain>
    </source>
</reference>
<evidence type="ECO:0000313" key="2">
    <source>
        <dbReference type="EMBL" id="GMM32859.1"/>
    </source>
</evidence>
<proteinExistence type="predicted"/>
<protein>
    <submittedName>
        <fullName evidence="2">Uncharacterized protein</fullName>
    </submittedName>
</protein>
<keyword evidence="3" id="KW-1185">Reference proteome</keyword>
<dbReference type="AlphaFoldDB" id="A0AAV5QDQ7"/>
<feature type="signal peptide" evidence="1">
    <location>
        <begin position="1"/>
        <end position="19"/>
    </location>
</feature>
<accession>A0AAV5QDQ7</accession>